<keyword evidence="13" id="KW-0969">Cilium</keyword>
<evidence type="ECO:0000256" key="3">
    <source>
        <dbReference type="ARBA" id="ARBA00007971"/>
    </source>
</evidence>
<evidence type="ECO:0000313" key="14">
    <source>
        <dbReference type="Proteomes" id="UP000245916"/>
    </source>
</evidence>
<dbReference type="InterPro" id="IPR000067">
    <property type="entry name" value="FlgMring_FliF"/>
</dbReference>
<dbReference type="NCBIfam" id="TIGR00206">
    <property type="entry name" value="fliF"/>
    <property type="match status" value="1"/>
</dbReference>
<comment type="similarity">
    <text evidence="3 9">Belongs to the FliF family.</text>
</comment>
<dbReference type="OrthoDB" id="9807026at2"/>
<accession>A0A2U2J107</accession>
<keyword evidence="13" id="KW-0966">Cell projection</keyword>
<keyword evidence="14" id="KW-1185">Reference proteome</keyword>
<dbReference type="PANTHER" id="PTHR30046:SF0">
    <property type="entry name" value="FLAGELLAR M-RING PROTEIN"/>
    <property type="match status" value="1"/>
</dbReference>
<keyword evidence="8 9" id="KW-0975">Bacterial flagellum</keyword>
<dbReference type="InterPro" id="IPR043427">
    <property type="entry name" value="YscJ/FliF"/>
</dbReference>
<dbReference type="InterPro" id="IPR045851">
    <property type="entry name" value="AMP-bd_C_sf"/>
</dbReference>
<evidence type="ECO:0000256" key="4">
    <source>
        <dbReference type="ARBA" id="ARBA00022475"/>
    </source>
</evidence>
<feature type="transmembrane region" description="Helical" evidence="10">
    <location>
        <begin position="51"/>
        <end position="70"/>
    </location>
</feature>
<evidence type="ECO:0000259" key="12">
    <source>
        <dbReference type="Pfam" id="PF08345"/>
    </source>
</evidence>
<keyword evidence="13" id="KW-0282">Flagellum</keyword>
<dbReference type="GO" id="GO:0005886">
    <property type="term" value="C:plasma membrane"/>
    <property type="evidence" value="ECO:0007669"/>
    <property type="project" value="UniProtKB-SubCell"/>
</dbReference>
<dbReference type="RefSeq" id="WP_109270154.1">
    <property type="nucleotide sequence ID" value="NZ_QFFF01000001.1"/>
</dbReference>
<dbReference type="GO" id="GO:0003774">
    <property type="term" value="F:cytoskeletal motor activity"/>
    <property type="evidence" value="ECO:0007669"/>
    <property type="project" value="InterPro"/>
</dbReference>
<keyword evidence="7 10" id="KW-0472">Membrane</keyword>
<comment type="function">
    <text evidence="9">The M ring may be actively involved in energy transduction.</text>
</comment>
<evidence type="ECO:0000256" key="7">
    <source>
        <dbReference type="ARBA" id="ARBA00023136"/>
    </source>
</evidence>
<dbReference type="PRINTS" id="PR01009">
    <property type="entry name" value="FLGMRINGFLIF"/>
</dbReference>
<keyword evidence="5 10" id="KW-0812">Transmembrane</keyword>
<reference evidence="13 14" key="1">
    <citation type="submission" date="2018-05" db="EMBL/GenBank/DDBJ databases">
        <title>Genome of Sphingosinicella humi QZX222.</title>
        <authorList>
            <person name="Qiao Z."/>
            <person name="Wang G."/>
        </authorList>
    </citation>
    <scope>NUCLEOTIDE SEQUENCE [LARGE SCALE GENOMIC DNA]</scope>
    <source>
        <strain evidence="13 14">QZX222</strain>
    </source>
</reference>
<evidence type="ECO:0000313" key="13">
    <source>
        <dbReference type="EMBL" id="PWG02014.1"/>
    </source>
</evidence>
<protein>
    <recommendedName>
        <fullName evidence="9">Flagellar M-ring protein</fullName>
    </recommendedName>
</protein>
<feature type="domain" description="Flagellar M-ring N-terminal" evidence="11">
    <location>
        <begin position="72"/>
        <end position="245"/>
    </location>
</feature>
<dbReference type="GO" id="GO:0009431">
    <property type="term" value="C:bacterial-type flagellum basal body, MS ring"/>
    <property type="evidence" value="ECO:0007669"/>
    <property type="project" value="InterPro"/>
</dbReference>
<evidence type="ECO:0000256" key="2">
    <source>
        <dbReference type="ARBA" id="ARBA00004651"/>
    </source>
</evidence>
<dbReference type="Pfam" id="PF01514">
    <property type="entry name" value="YscJ_FliF"/>
    <property type="match status" value="1"/>
</dbReference>
<keyword evidence="6 10" id="KW-1133">Transmembrane helix</keyword>
<dbReference type="GO" id="GO:0071973">
    <property type="term" value="P:bacterial-type flagellum-dependent cell motility"/>
    <property type="evidence" value="ECO:0007669"/>
    <property type="project" value="InterPro"/>
</dbReference>
<comment type="caution">
    <text evidence="13">The sequence shown here is derived from an EMBL/GenBank/DDBJ whole genome shotgun (WGS) entry which is preliminary data.</text>
</comment>
<keyword evidence="4" id="KW-1003">Cell membrane</keyword>
<dbReference type="PIRSF" id="PIRSF004862">
    <property type="entry name" value="FliF"/>
    <property type="match status" value="1"/>
</dbReference>
<dbReference type="Pfam" id="PF08345">
    <property type="entry name" value="YscJ_FliF_C"/>
    <property type="match status" value="1"/>
</dbReference>
<feature type="domain" description="Flagellar M-ring C-terminal" evidence="12">
    <location>
        <begin position="278"/>
        <end position="447"/>
    </location>
</feature>
<evidence type="ECO:0000259" key="11">
    <source>
        <dbReference type="Pfam" id="PF01514"/>
    </source>
</evidence>
<sequence>MSELAVSPTDIVATPTRSVATTRPARGGAGFEGFVQQLKAFTAQPAVAKSLPAIAMIGLLGLAAIVWMAFSAPPSRPLFSGLPDADRAAMAQSLQAAGMDYTIDPDTGAVAVPETRYHEAKMLLASQGLPKSAPDGNSLISDLPLGSSRAVEDQRLRSARELDLARTIEAIDVVQSARVHLAVAEPSVFVRDRSEPAASVMLRLASGRSLSDAQVQAIVHLVASSVPGLSTDGVSVVDQNGRLLSSEGTGGAAEASSKRIAVQSQVEERYRQAIASLLTPIVGADNFTAEVHADVDFTEVQATREAFPEEATTLRAEEGAYTVAQPEAEAMGIPGALSNDAPPAAQVAAAPDGTVTPEVAAGATAVTDPMKKSENYNRSFAVGREVSVTHSQPGQVKRLTVAVALKNPEGGRPRSKEDLAALETLIKGAVGFSAERGDVVALSARSFAPVEEVTESWWQADWVAMLARNLTALALAALVVFGVARPLLRKTGAAVAKRSEASKAAKTKMGGEIAAALAQETGEEGQITLGMIEMAPTYEARAALIRNFVRQDPARAALVVRDLIRGDDQMEVKNG</sequence>
<dbReference type="Proteomes" id="UP000245916">
    <property type="component" value="Unassembled WGS sequence"/>
</dbReference>
<evidence type="ECO:0000256" key="1">
    <source>
        <dbReference type="ARBA" id="ARBA00004117"/>
    </source>
</evidence>
<dbReference type="PANTHER" id="PTHR30046">
    <property type="entry name" value="FLAGELLAR M-RING PROTEIN"/>
    <property type="match status" value="1"/>
</dbReference>
<comment type="subcellular location">
    <subcellularLocation>
        <location evidence="1 9">Bacterial flagellum basal body</location>
    </subcellularLocation>
    <subcellularLocation>
        <location evidence="2">Cell membrane</location>
        <topology evidence="2">Multi-pass membrane protein</topology>
    </subcellularLocation>
</comment>
<gene>
    <name evidence="13" type="primary">fliF</name>
    <name evidence="13" type="ORF">DF286_03380</name>
</gene>
<dbReference type="InterPro" id="IPR006182">
    <property type="entry name" value="FliF_N_dom"/>
</dbReference>
<evidence type="ECO:0000256" key="6">
    <source>
        <dbReference type="ARBA" id="ARBA00022989"/>
    </source>
</evidence>
<dbReference type="EMBL" id="QFFF01000001">
    <property type="protein sequence ID" value="PWG02014.1"/>
    <property type="molecule type" value="Genomic_DNA"/>
</dbReference>
<evidence type="ECO:0000256" key="10">
    <source>
        <dbReference type="SAM" id="Phobius"/>
    </source>
</evidence>
<dbReference type="InterPro" id="IPR013556">
    <property type="entry name" value="Flag_M-ring_C"/>
</dbReference>
<dbReference type="Gene3D" id="3.30.300.30">
    <property type="match status" value="1"/>
</dbReference>
<evidence type="ECO:0000256" key="8">
    <source>
        <dbReference type="ARBA" id="ARBA00023143"/>
    </source>
</evidence>
<organism evidence="13 14">
    <name type="scientific">Allosphingosinicella humi</name>
    <dbReference type="NCBI Taxonomy" id="2068657"/>
    <lineage>
        <taxon>Bacteria</taxon>
        <taxon>Pseudomonadati</taxon>
        <taxon>Pseudomonadota</taxon>
        <taxon>Alphaproteobacteria</taxon>
        <taxon>Sphingomonadales</taxon>
        <taxon>Sphingomonadaceae</taxon>
        <taxon>Allosphingosinicella</taxon>
    </lineage>
</organism>
<name>A0A2U2J107_9SPHN</name>
<dbReference type="AlphaFoldDB" id="A0A2U2J107"/>
<evidence type="ECO:0000256" key="5">
    <source>
        <dbReference type="ARBA" id="ARBA00022692"/>
    </source>
</evidence>
<proteinExistence type="inferred from homology"/>
<evidence type="ECO:0000256" key="9">
    <source>
        <dbReference type="PIRNR" id="PIRNR004862"/>
    </source>
</evidence>